<evidence type="ECO:0000313" key="2">
    <source>
        <dbReference type="EMBL" id="TDX01755.1"/>
    </source>
</evidence>
<evidence type="ECO:0000313" key="3">
    <source>
        <dbReference type="Proteomes" id="UP000294498"/>
    </source>
</evidence>
<keyword evidence="1" id="KW-0812">Transmembrane</keyword>
<organism evidence="2 3">
    <name type="scientific">Dinghuibacter silviterrae</name>
    <dbReference type="NCBI Taxonomy" id="1539049"/>
    <lineage>
        <taxon>Bacteria</taxon>
        <taxon>Pseudomonadati</taxon>
        <taxon>Bacteroidota</taxon>
        <taxon>Chitinophagia</taxon>
        <taxon>Chitinophagales</taxon>
        <taxon>Chitinophagaceae</taxon>
        <taxon>Dinghuibacter</taxon>
    </lineage>
</organism>
<feature type="transmembrane region" description="Helical" evidence="1">
    <location>
        <begin position="40"/>
        <end position="59"/>
    </location>
</feature>
<evidence type="ECO:0008006" key="4">
    <source>
        <dbReference type="Google" id="ProtNLM"/>
    </source>
</evidence>
<name>A0A4R8DW86_9BACT</name>
<keyword evidence="1" id="KW-1133">Transmembrane helix</keyword>
<keyword evidence="3" id="KW-1185">Reference proteome</keyword>
<proteinExistence type="predicted"/>
<feature type="transmembrane region" description="Helical" evidence="1">
    <location>
        <begin position="15"/>
        <end position="33"/>
    </location>
</feature>
<keyword evidence="1" id="KW-0472">Membrane</keyword>
<dbReference type="RefSeq" id="WP_133994394.1">
    <property type="nucleotide sequence ID" value="NZ_SODV01000001.1"/>
</dbReference>
<dbReference type="OrthoDB" id="9765926at2"/>
<dbReference type="Proteomes" id="UP000294498">
    <property type="component" value="Unassembled WGS sequence"/>
</dbReference>
<dbReference type="AlphaFoldDB" id="A0A4R8DW86"/>
<dbReference type="EMBL" id="SODV01000001">
    <property type="protein sequence ID" value="TDX01755.1"/>
    <property type="molecule type" value="Genomic_DNA"/>
</dbReference>
<sequence>MNLPSDRILLTDPPWVQGIVHAVIALMFTYMISSHLLTLGVFRFVVCVGVWIVLGLHWYTMTRLSRDDNNVYVTRGRELLVIPVERITEVYNDFSSFRTYRRRWVIGFVGEDGEKDEVSFTIPLNNGNMEVLESEIGAKKRS</sequence>
<reference evidence="2 3" key="1">
    <citation type="submission" date="2019-03" db="EMBL/GenBank/DDBJ databases">
        <title>Genomic Encyclopedia of Type Strains, Phase IV (KMG-IV): sequencing the most valuable type-strain genomes for metagenomic binning, comparative biology and taxonomic classification.</title>
        <authorList>
            <person name="Goeker M."/>
        </authorList>
    </citation>
    <scope>NUCLEOTIDE SEQUENCE [LARGE SCALE GENOMIC DNA]</scope>
    <source>
        <strain evidence="2 3">DSM 100059</strain>
    </source>
</reference>
<accession>A0A4R8DW86</accession>
<protein>
    <recommendedName>
        <fullName evidence="4">PH (Pleckstrin Homology) domain-containing protein</fullName>
    </recommendedName>
</protein>
<evidence type="ECO:0000256" key="1">
    <source>
        <dbReference type="SAM" id="Phobius"/>
    </source>
</evidence>
<comment type="caution">
    <text evidence="2">The sequence shown here is derived from an EMBL/GenBank/DDBJ whole genome shotgun (WGS) entry which is preliminary data.</text>
</comment>
<gene>
    <name evidence="2" type="ORF">EDB95_2797</name>
</gene>